<dbReference type="Pfam" id="PF09917">
    <property type="entry name" value="DUF2147"/>
    <property type="match status" value="1"/>
</dbReference>
<feature type="chain" id="PRO_5026757969" evidence="1">
    <location>
        <begin position="23"/>
        <end position="138"/>
    </location>
</feature>
<sequence length="138" mass="14863">MRISTCVAATVLAGFAAAPAMASPASIAGKWKTDDGRSVISFYECGNSMCGKIDRFLVAEPKGGALDAKNPDKSKRNRKLLGMPIFWNLSPDADSFEGKGYSPEDGRYFNADVSRDGSKLKVKGCVMVFCKSVSFTKF</sequence>
<protein>
    <submittedName>
        <fullName evidence="3">DUF2147 domain-containing protein</fullName>
    </submittedName>
</protein>
<dbReference type="PANTHER" id="PTHR36919">
    <property type="entry name" value="BLR1215 PROTEIN"/>
    <property type="match status" value="1"/>
</dbReference>
<proteinExistence type="predicted"/>
<feature type="domain" description="DUF2147" evidence="2">
    <location>
        <begin position="29"/>
        <end position="137"/>
    </location>
</feature>
<evidence type="ECO:0000313" key="3">
    <source>
        <dbReference type="EMBL" id="MXP13572.1"/>
    </source>
</evidence>
<evidence type="ECO:0000256" key="1">
    <source>
        <dbReference type="SAM" id="SignalP"/>
    </source>
</evidence>
<dbReference type="Proteomes" id="UP000473531">
    <property type="component" value="Unassembled WGS sequence"/>
</dbReference>
<feature type="signal peptide" evidence="1">
    <location>
        <begin position="1"/>
        <end position="22"/>
    </location>
</feature>
<dbReference type="EMBL" id="WTYU01000001">
    <property type="protein sequence ID" value="MXP13572.1"/>
    <property type="molecule type" value="Genomic_DNA"/>
</dbReference>
<evidence type="ECO:0000313" key="4">
    <source>
        <dbReference type="Proteomes" id="UP000473531"/>
    </source>
</evidence>
<dbReference type="AlphaFoldDB" id="A0A6L7GBY8"/>
<accession>A0A6L7GBY8</accession>
<name>A0A6L7GBY8_9SPHN</name>
<dbReference type="PANTHER" id="PTHR36919:SF2">
    <property type="entry name" value="BLL6627 PROTEIN"/>
    <property type="match status" value="1"/>
</dbReference>
<organism evidence="3 4">
    <name type="scientific">Allopontixanthobacter confluentis</name>
    <dbReference type="NCBI Taxonomy" id="1849021"/>
    <lineage>
        <taxon>Bacteria</taxon>
        <taxon>Pseudomonadati</taxon>
        <taxon>Pseudomonadota</taxon>
        <taxon>Alphaproteobacteria</taxon>
        <taxon>Sphingomonadales</taxon>
        <taxon>Erythrobacteraceae</taxon>
        <taxon>Allopontixanthobacter</taxon>
    </lineage>
</organism>
<dbReference type="InterPro" id="IPR019223">
    <property type="entry name" value="DUF2147"/>
</dbReference>
<gene>
    <name evidence="3" type="ORF">GRI44_02230</name>
</gene>
<comment type="caution">
    <text evidence="3">The sequence shown here is derived from an EMBL/GenBank/DDBJ whole genome shotgun (WGS) entry which is preliminary data.</text>
</comment>
<keyword evidence="1" id="KW-0732">Signal</keyword>
<dbReference type="OrthoDB" id="9811671at2"/>
<dbReference type="RefSeq" id="WP_160599835.1">
    <property type="nucleotide sequence ID" value="NZ_WTYU01000001.1"/>
</dbReference>
<keyword evidence="4" id="KW-1185">Reference proteome</keyword>
<reference evidence="3 4" key="1">
    <citation type="submission" date="2019-12" db="EMBL/GenBank/DDBJ databases">
        <title>Genomic-based taxomic classification of the family Erythrobacteraceae.</title>
        <authorList>
            <person name="Xu L."/>
        </authorList>
    </citation>
    <scope>NUCLEOTIDE SEQUENCE [LARGE SCALE GENOMIC DNA]</scope>
    <source>
        <strain evidence="3 4">KCTC 52259</strain>
    </source>
</reference>
<dbReference type="Gene3D" id="2.40.128.520">
    <property type="match status" value="1"/>
</dbReference>
<evidence type="ECO:0000259" key="2">
    <source>
        <dbReference type="Pfam" id="PF09917"/>
    </source>
</evidence>